<keyword evidence="17" id="KW-1185">Reference proteome</keyword>
<dbReference type="SUPFAM" id="SSF51395">
    <property type="entry name" value="FMN-linked oxidoreductases"/>
    <property type="match status" value="1"/>
</dbReference>
<comment type="caution">
    <text evidence="16">The sequence shown here is derived from an EMBL/GenBank/DDBJ whole genome shotgun (WGS) entry which is preliminary data.</text>
</comment>
<keyword evidence="7" id="KW-0479">Metal-binding</keyword>
<keyword evidence="12" id="KW-0314">Glutamate biosynthesis</keyword>
<evidence type="ECO:0000256" key="1">
    <source>
        <dbReference type="ARBA" id="ARBA00001917"/>
    </source>
</evidence>
<evidence type="ECO:0000256" key="7">
    <source>
        <dbReference type="ARBA" id="ARBA00022723"/>
    </source>
</evidence>
<evidence type="ECO:0000256" key="14">
    <source>
        <dbReference type="ARBA" id="ARBA00029440"/>
    </source>
</evidence>
<dbReference type="InterPro" id="IPR002489">
    <property type="entry name" value="Glu_synth_asu_C"/>
</dbReference>
<keyword evidence="8" id="KW-0315">Glutamine amidotransferase</keyword>
<evidence type="ECO:0000313" key="17">
    <source>
        <dbReference type="Proteomes" id="UP001139263"/>
    </source>
</evidence>
<dbReference type="SUPFAM" id="SSF69336">
    <property type="entry name" value="Alpha subunit of glutamate synthase, C-terminal domain"/>
    <property type="match status" value="1"/>
</dbReference>
<evidence type="ECO:0000259" key="15">
    <source>
        <dbReference type="PROSITE" id="PS51278"/>
    </source>
</evidence>
<evidence type="ECO:0000256" key="8">
    <source>
        <dbReference type="ARBA" id="ARBA00022962"/>
    </source>
</evidence>
<dbReference type="Gene3D" id="3.60.20.10">
    <property type="entry name" value="Glutamine Phosphoribosylpyrophosphate, subunit 1, domain 1"/>
    <property type="match status" value="1"/>
</dbReference>
<keyword evidence="4" id="KW-0028">Amino-acid biosynthesis</keyword>
<evidence type="ECO:0000256" key="5">
    <source>
        <dbReference type="ARBA" id="ARBA00022630"/>
    </source>
</evidence>
<comment type="cofactor">
    <cofactor evidence="2">
        <name>[3Fe-4S] cluster</name>
        <dbReference type="ChEBI" id="CHEBI:21137"/>
    </cofactor>
</comment>
<evidence type="ECO:0000256" key="12">
    <source>
        <dbReference type="ARBA" id="ARBA00023164"/>
    </source>
</evidence>
<dbReference type="EMBL" id="JALBUF010000012">
    <property type="protein sequence ID" value="MCI0184323.1"/>
    <property type="molecule type" value="Genomic_DNA"/>
</dbReference>
<keyword evidence="5" id="KW-0285">Flavoprotein</keyword>
<dbReference type="SUPFAM" id="SSF56235">
    <property type="entry name" value="N-terminal nucleophile aminohydrolases (Ntn hydrolases)"/>
    <property type="match status" value="1"/>
</dbReference>
<dbReference type="InterPro" id="IPR002932">
    <property type="entry name" value="Glu_synthdom"/>
</dbReference>
<evidence type="ECO:0000256" key="11">
    <source>
        <dbReference type="ARBA" id="ARBA00023014"/>
    </source>
</evidence>
<dbReference type="PANTHER" id="PTHR11938">
    <property type="entry name" value="FAD NADPH DEHYDROGENASE/OXIDOREDUCTASE"/>
    <property type="match status" value="1"/>
</dbReference>
<dbReference type="Gene3D" id="2.160.20.60">
    <property type="entry name" value="Glutamate synthase, alpha subunit, C-terminal domain"/>
    <property type="match status" value="1"/>
</dbReference>
<protein>
    <submittedName>
        <fullName evidence="16">Glutamate synthase [NADPH] large chain</fullName>
        <ecNumber evidence="16">1.4.1.13</ecNumber>
    </submittedName>
</protein>
<gene>
    <name evidence="16" type="primary">gltA</name>
    <name evidence="16" type="ORF">MM817_02618</name>
</gene>
<dbReference type="GO" id="GO:0051538">
    <property type="term" value="F:3 iron, 4 sulfur cluster binding"/>
    <property type="evidence" value="ECO:0007669"/>
    <property type="project" value="UniProtKB-KW"/>
</dbReference>
<dbReference type="Proteomes" id="UP001139263">
    <property type="component" value="Unassembled WGS sequence"/>
</dbReference>
<dbReference type="GO" id="GO:0006537">
    <property type="term" value="P:glutamate biosynthetic process"/>
    <property type="evidence" value="ECO:0007669"/>
    <property type="project" value="UniProtKB-KW"/>
</dbReference>
<dbReference type="InterPro" id="IPR050711">
    <property type="entry name" value="ET-N_metabolism_enzyme"/>
</dbReference>
<keyword evidence="10" id="KW-0408">Iron</keyword>
<keyword evidence="9 16" id="KW-0560">Oxidoreductase</keyword>
<dbReference type="InterPro" id="IPR029055">
    <property type="entry name" value="Ntn_hydrolases_N"/>
</dbReference>
<dbReference type="Pfam" id="PF04898">
    <property type="entry name" value="Glu_syn_central"/>
    <property type="match status" value="1"/>
</dbReference>
<dbReference type="InterPro" id="IPR013785">
    <property type="entry name" value="Aldolase_TIM"/>
</dbReference>
<dbReference type="CDD" id="cd02808">
    <property type="entry name" value="GltS_FMN"/>
    <property type="match status" value="1"/>
</dbReference>
<evidence type="ECO:0000256" key="4">
    <source>
        <dbReference type="ARBA" id="ARBA00022605"/>
    </source>
</evidence>
<evidence type="ECO:0000256" key="9">
    <source>
        <dbReference type="ARBA" id="ARBA00023002"/>
    </source>
</evidence>
<dbReference type="Gene3D" id="3.20.20.70">
    <property type="entry name" value="Aldolase class I"/>
    <property type="match status" value="2"/>
</dbReference>
<name>A0A9X1VAC2_9BACL</name>
<keyword evidence="11" id="KW-0411">Iron-sulfur</keyword>
<comment type="pathway">
    <text evidence="14">Amino-acid biosynthesis.</text>
</comment>
<dbReference type="Pfam" id="PF01645">
    <property type="entry name" value="Glu_synthase"/>
    <property type="match status" value="1"/>
</dbReference>
<evidence type="ECO:0000256" key="10">
    <source>
        <dbReference type="ARBA" id="ARBA00023004"/>
    </source>
</evidence>
<dbReference type="PROSITE" id="PS51278">
    <property type="entry name" value="GATASE_TYPE_2"/>
    <property type="match status" value="1"/>
</dbReference>
<dbReference type="GO" id="GO:0046872">
    <property type="term" value="F:metal ion binding"/>
    <property type="evidence" value="ECO:0007669"/>
    <property type="project" value="UniProtKB-KW"/>
</dbReference>
<comment type="cofactor">
    <cofactor evidence="1">
        <name>FMN</name>
        <dbReference type="ChEBI" id="CHEBI:58210"/>
    </cofactor>
</comment>
<dbReference type="EC" id="1.4.1.13" evidence="16"/>
<dbReference type="CDD" id="cd00504">
    <property type="entry name" value="GXGXG"/>
    <property type="match status" value="1"/>
</dbReference>
<evidence type="ECO:0000256" key="13">
    <source>
        <dbReference type="ARBA" id="ARBA00023291"/>
    </source>
</evidence>
<accession>A0A9X1VAC2</accession>
<dbReference type="GO" id="GO:0004355">
    <property type="term" value="F:glutamate synthase (NADPH) activity"/>
    <property type="evidence" value="ECO:0007669"/>
    <property type="project" value="UniProtKB-EC"/>
</dbReference>
<evidence type="ECO:0000256" key="3">
    <source>
        <dbReference type="ARBA" id="ARBA00009716"/>
    </source>
</evidence>
<dbReference type="InterPro" id="IPR006982">
    <property type="entry name" value="Glu_synth_centr_N"/>
</dbReference>
<dbReference type="Pfam" id="PF00310">
    <property type="entry name" value="GATase_2"/>
    <property type="match status" value="1"/>
</dbReference>
<dbReference type="InterPro" id="IPR017932">
    <property type="entry name" value="GATase_2_dom"/>
</dbReference>
<dbReference type="RefSeq" id="WP_241715899.1">
    <property type="nucleotide sequence ID" value="NZ_JALBUF010000012.1"/>
</dbReference>
<organism evidence="16 17">
    <name type="scientific">Sulfoacidibacillus ferrooxidans</name>
    <dbReference type="NCBI Taxonomy" id="2005001"/>
    <lineage>
        <taxon>Bacteria</taxon>
        <taxon>Bacillati</taxon>
        <taxon>Bacillota</taxon>
        <taxon>Bacilli</taxon>
        <taxon>Bacillales</taxon>
        <taxon>Alicyclobacillaceae</taxon>
        <taxon>Sulfoacidibacillus</taxon>
    </lineage>
</organism>
<dbReference type="Pfam" id="PF01493">
    <property type="entry name" value="GXGXG"/>
    <property type="match status" value="1"/>
</dbReference>
<reference evidence="16" key="1">
    <citation type="submission" date="2022-03" db="EMBL/GenBank/DDBJ databases">
        <title>Draft Genome Sequence of Firmicute Strain S0AB, a Heterotrophic Iron/Sulfur-Oxidizing Extreme Acidophile.</title>
        <authorList>
            <person name="Vergara E."/>
            <person name="Pakostova E."/>
            <person name="Johnson D.B."/>
            <person name="Holmes D.S."/>
        </authorList>
    </citation>
    <scope>NUCLEOTIDE SEQUENCE</scope>
    <source>
        <strain evidence="16">S0AB</strain>
    </source>
</reference>
<feature type="domain" description="Glutamine amidotransferase type-2" evidence="15">
    <location>
        <begin position="12"/>
        <end position="386"/>
    </location>
</feature>
<keyword evidence="13" id="KW-0003">3Fe-4S</keyword>
<evidence type="ECO:0000256" key="6">
    <source>
        <dbReference type="ARBA" id="ARBA00022643"/>
    </source>
</evidence>
<comment type="similarity">
    <text evidence="3">Belongs to the glutamate synthase family.</text>
</comment>
<evidence type="ECO:0000256" key="2">
    <source>
        <dbReference type="ARBA" id="ARBA00001927"/>
    </source>
</evidence>
<dbReference type="InterPro" id="IPR036485">
    <property type="entry name" value="Glu_synth_asu_C_sf"/>
</dbReference>
<proteinExistence type="inferred from homology"/>
<evidence type="ECO:0000313" key="16">
    <source>
        <dbReference type="EMBL" id="MCI0184323.1"/>
    </source>
</evidence>
<dbReference type="PANTHER" id="PTHR11938:SF133">
    <property type="entry name" value="GLUTAMATE SYNTHASE (NADH)"/>
    <property type="match status" value="1"/>
</dbReference>
<dbReference type="GO" id="GO:0019676">
    <property type="term" value="P:ammonia assimilation cycle"/>
    <property type="evidence" value="ECO:0007669"/>
    <property type="project" value="TreeGrafter"/>
</dbReference>
<sequence>MAFLEREEHDACGIVAWVEKGSLGSRENIDHVLHSLHQMRHRAGFVEEEGDGCGILIDLPRTIWEDHLLANNHNPIWAYDARFVVGHFILSNSVGLPLIDFQHTISDVVAKEGFEVLAVIVDAVNSNVLGPGGKSEGLHFVQLALWSQQYDTPDEVEQSCFKLELFIESENIAHVASLSNHSVVYKVRGDSKTLEAYYHDFCSKGLLSRITLGHNRYSTNTTTSTERVQPFSLLGHNGELNTIYRLREESRMLDIPTTLGGSDSQDLNRFIEGLRRRHHFSLLEAFELVFPPIIHEIKRMPSHLQDLYMYMRSILGPFAQGPAAIIARSANEAIFSVDALGLRPLWMVETDTSIIFSSEQGVVPLFEMLHDPRPLSPGEKVYVELKDQMPTVAYSYHEAQQLTYERMKEKYHFAGYRHGIAFGGPPIFGEVQLTPHRIQENSREALMGAFGWDVDDIRILEHHASTGQEPIRSLGFDGPLAVLSDRQQNIADYLKETVAVVTNPAIDREREIEHFSTRVVLGKRKSLLKDTRRDSRKTLHMELQSPFLLGGHDLEEADRYRAIAHKAGTQLLEDVLRYFSISHRDVAEIFPRIEDGESLEEALTRLKSEVIHAAIEGASVIVLDDQLSFTDHNAWLDPALAVSVTHITLRDYTLPNGENARRNSSVIIRSGAIRNLHDVVVMIGLGADAVNPYVYLAGAYSIDGWKGIENAYQALTKGLEKVLSTLGIHEVRGYDRLFSAIGLSEEVAKLLEVKSFFADHSLFSNSEAILVSARERSEKLKQGKIAASRPYQQWPRIWKSAGDAAAGNILYADYSTKLQELEKKQPISLRHLLDLKVQHSSVTPMEQVDLSVGEHALPFVISSMSFGSQGETAFRSYAIAATELDMLSLNGEGGEIKDMLGKYAKNRGHQIASGRFGVNAELCNSVDLLEIKIGQGAKPGEGGHLPGSKVSIKVANARSANQGTDLISPSNNHDIYSIEDLAQMIDELKIVNPRAKVSVKVPVVSGIGTIAVGIAKAGADIIALSGYDGGTGAARAHALKHVGLPIEIGVKVAHEALLESGLRSTVEIWCDGGMKTGVDVVKMVLLGANRVGFGTMAMVAIGCTGCRACHKDTCHVGIATQIETVQQATEHGLKAFVPRSIESAVTQLTHFFTELANETRMLVSQLGASSLQSLVGRSDLLEQTRELDRIHLQDLMIQHVAVQYRYLWNAPRKSSIDVQSITAKLGEQAVSAMAVGNEALYFGATQVQSRERVIGGMLSGSVVRREVRDRKKSLETASIKLTSGSIAGNGFGAYNARGVQLRVEGGAQDGVGKSAMGGKIVVLKGLNQHGQRVNGSVGKGLAYGAQRGIFIIQGNADSRAGIRLSGADIVIGGELSSPIDDSRGALSVTANIKGFAFEYMTDGRALVLGDPGPWICSGMTGGAVYLRIQPAMGLTVEALKRRLAKGAKVSLTSLSSEGVQDVQELLSIYQKELVRSGQQSEAEHISHLVLDPQEHFVMVRPGLEQTDQDIATE</sequence>
<keyword evidence="6" id="KW-0288">FMN</keyword>